<dbReference type="GO" id="GO:0008270">
    <property type="term" value="F:zinc ion binding"/>
    <property type="evidence" value="ECO:0007669"/>
    <property type="project" value="UniProtKB-KW"/>
</dbReference>
<sequence>MLLEIWKPDYQMFFALENKAEEANQVNVHPSAAFSSPPPNANVVPYKHNIFNNKKVRHNGVRYKECLQNHAAAIGGTATNGCGEFMPNGEEGTIEALKGLNCSACNYHINFHRKKVEGEQQQQLSSWDHNFHYTINMAIGIGSRKFLLNHGGGGGYHKSLLALPQYPHRYQMIMSNYNMGMRMVEIMSNYNMGMRMMGSILSDQSDEQEDHCRHGGGSRIDTGVWKSQALLIFNFICLNQ</sequence>
<protein>
    <recommendedName>
        <fullName evidence="4">ZF-HD dimerization-type domain-containing protein</fullName>
    </recommendedName>
</protein>
<dbReference type="PANTHER" id="PTHR31948">
    <property type="entry name" value="ZINC-FINGER HOMEODOMAIN PROTEIN 2"/>
    <property type="match status" value="1"/>
</dbReference>
<feature type="domain" description="ZF-HD dimerization-type" evidence="4">
    <location>
        <begin position="63"/>
        <end position="115"/>
    </location>
</feature>
<dbReference type="AlphaFoldDB" id="A0A540MFI0"/>
<evidence type="ECO:0000259" key="4">
    <source>
        <dbReference type="PROSITE" id="PS51523"/>
    </source>
</evidence>
<proteinExistence type="predicted"/>
<reference evidence="5 6" key="1">
    <citation type="journal article" date="2019" name="G3 (Bethesda)">
        <title>Sequencing of a Wild Apple (Malus baccata) Genome Unravels the Differences Between Cultivated and Wild Apple Species Regarding Disease Resistance and Cold Tolerance.</title>
        <authorList>
            <person name="Chen X."/>
        </authorList>
    </citation>
    <scope>NUCLEOTIDE SEQUENCE [LARGE SCALE GENOMIC DNA]</scope>
    <source>
        <strain evidence="6">cv. Shandingzi</strain>
        <tissue evidence="5">Leaves</tissue>
    </source>
</reference>
<dbReference type="GO" id="GO:0005634">
    <property type="term" value="C:nucleus"/>
    <property type="evidence" value="ECO:0007669"/>
    <property type="project" value="TreeGrafter"/>
</dbReference>
<dbReference type="GO" id="GO:0050793">
    <property type="term" value="P:regulation of developmental process"/>
    <property type="evidence" value="ECO:0007669"/>
    <property type="project" value="TreeGrafter"/>
</dbReference>
<keyword evidence="2" id="KW-0863">Zinc-finger</keyword>
<keyword evidence="6" id="KW-1185">Reference proteome</keyword>
<evidence type="ECO:0000313" key="5">
    <source>
        <dbReference type="EMBL" id="TQD97518.1"/>
    </source>
</evidence>
<organism evidence="5 6">
    <name type="scientific">Malus baccata</name>
    <name type="common">Siberian crab apple</name>
    <name type="synonym">Pyrus baccata</name>
    <dbReference type="NCBI Taxonomy" id="106549"/>
    <lineage>
        <taxon>Eukaryota</taxon>
        <taxon>Viridiplantae</taxon>
        <taxon>Streptophyta</taxon>
        <taxon>Embryophyta</taxon>
        <taxon>Tracheophyta</taxon>
        <taxon>Spermatophyta</taxon>
        <taxon>Magnoliopsida</taxon>
        <taxon>eudicotyledons</taxon>
        <taxon>Gunneridae</taxon>
        <taxon>Pentapetalae</taxon>
        <taxon>rosids</taxon>
        <taxon>fabids</taxon>
        <taxon>Rosales</taxon>
        <taxon>Rosaceae</taxon>
        <taxon>Amygdaloideae</taxon>
        <taxon>Maleae</taxon>
        <taxon>Malus</taxon>
    </lineage>
</organism>
<dbReference type="PANTHER" id="PTHR31948:SF163">
    <property type="entry name" value="ZINC-FINGER HOMEODOMAIN PROTEIN 3"/>
    <property type="match status" value="1"/>
</dbReference>
<keyword evidence="3" id="KW-0862">Zinc</keyword>
<dbReference type="GO" id="GO:0003700">
    <property type="term" value="F:DNA-binding transcription factor activity"/>
    <property type="evidence" value="ECO:0007669"/>
    <property type="project" value="TreeGrafter"/>
</dbReference>
<evidence type="ECO:0000256" key="2">
    <source>
        <dbReference type="ARBA" id="ARBA00022771"/>
    </source>
</evidence>
<comment type="caution">
    <text evidence="5">The sequence shown here is derived from an EMBL/GenBank/DDBJ whole genome shotgun (WGS) entry which is preliminary data.</text>
</comment>
<dbReference type="InterPro" id="IPR006456">
    <property type="entry name" value="ZF_HD_homeobox_Cys/His_dimer"/>
</dbReference>
<evidence type="ECO:0000313" key="6">
    <source>
        <dbReference type="Proteomes" id="UP000315295"/>
    </source>
</evidence>
<accession>A0A540MFI0</accession>
<gene>
    <name evidence="5" type="ORF">C1H46_016855</name>
</gene>
<dbReference type="PROSITE" id="PS51523">
    <property type="entry name" value="ZF_HD_DIMER"/>
    <property type="match status" value="1"/>
</dbReference>
<evidence type="ECO:0000256" key="3">
    <source>
        <dbReference type="ARBA" id="ARBA00022833"/>
    </source>
</evidence>
<keyword evidence="1" id="KW-0479">Metal-binding</keyword>
<dbReference type="Pfam" id="PF04770">
    <property type="entry name" value="ZF-HD_dimer"/>
    <property type="match status" value="1"/>
</dbReference>
<dbReference type="NCBIfam" id="TIGR01566">
    <property type="entry name" value="ZF_HD_prot_N"/>
    <property type="match status" value="1"/>
</dbReference>
<name>A0A540MFI0_MALBA</name>
<evidence type="ECO:0000256" key="1">
    <source>
        <dbReference type="ARBA" id="ARBA00022723"/>
    </source>
</evidence>
<dbReference type="EMBL" id="VIEB01000270">
    <property type="protein sequence ID" value="TQD97518.1"/>
    <property type="molecule type" value="Genomic_DNA"/>
</dbReference>
<dbReference type="Proteomes" id="UP000315295">
    <property type="component" value="Unassembled WGS sequence"/>
</dbReference>
<dbReference type="STRING" id="106549.A0A540MFI0"/>
<dbReference type="GO" id="GO:0000976">
    <property type="term" value="F:transcription cis-regulatory region binding"/>
    <property type="evidence" value="ECO:0007669"/>
    <property type="project" value="TreeGrafter"/>
</dbReference>